<accession>A0A9K3DAI9</accession>
<sequence length="43" mass="4860">NLAHGGRVEVYEDCSVGVYDKREGNGNTLAFRKYYPPIVEIDD</sequence>
<keyword evidence="2" id="KW-1185">Reference proteome</keyword>
<reference evidence="1 2" key="1">
    <citation type="journal article" date="2018" name="PLoS ONE">
        <title>The draft genome of Kipferlia bialata reveals reductive genome evolution in fornicate parasites.</title>
        <authorList>
            <person name="Tanifuji G."/>
            <person name="Takabayashi S."/>
            <person name="Kume K."/>
            <person name="Takagi M."/>
            <person name="Nakayama T."/>
            <person name="Kamikawa R."/>
            <person name="Inagaki Y."/>
            <person name="Hashimoto T."/>
        </authorList>
    </citation>
    <scope>NUCLEOTIDE SEQUENCE [LARGE SCALE GENOMIC DNA]</scope>
    <source>
        <strain evidence="1">NY0173</strain>
    </source>
</reference>
<evidence type="ECO:0000313" key="2">
    <source>
        <dbReference type="Proteomes" id="UP000265618"/>
    </source>
</evidence>
<name>A0A9K3DAI9_9EUKA</name>
<organism evidence="1 2">
    <name type="scientific">Kipferlia bialata</name>
    <dbReference type="NCBI Taxonomy" id="797122"/>
    <lineage>
        <taxon>Eukaryota</taxon>
        <taxon>Metamonada</taxon>
        <taxon>Carpediemonas-like organisms</taxon>
        <taxon>Kipferlia</taxon>
    </lineage>
</organism>
<feature type="non-terminal residue" evidence="1">
    <location>
        <position position="43"/>
    </location>
</feature>
<dbReference type="Proteomes" id="UP000265618">
    <property type="component" value="Unassembled WGS sequence"/>
</dbReference>
<proteinExistence type="predicted"/>
<protein>
    <submittedName>
        <fullName evidence="1">Uncharacterized protein</fullName>
    </submittedName>
</protein>
<dbReference type="AlphaFoldDB" id="A0A9K3DAI9"/>
<gene>
    <name evidence="1" type="ORF">KIPB_013507</name>
</gene>
<evidence type="ECO:0000313" key="1">
    <source>
        <dbReference type="EMBL" id="GIQ90640.1"/>
    </source>
</evidence>
<dbReference type="EMBL" id="BDIP01006457">
    <property type="protein sequence ID" value="GIQ90640.1"/>
    <property type="molecule type" value="Genomic_DNA"/>
</dbReference>
<comment type="caution">
    <text evidence="1">The sequence shown here is derived from an EMBL/GenBank/DDBJ whole genome shotgun (WGS) entry which is preliminary data.</text>
</comment>